<dbReference type="InterPro" id="IPR017945">
    <property type="entry name" value="DHBP_synth_RibB-like_a/b_dom"/>
</dbReference>
<evidence type="ECO:0000256" key="11">
    <source>
        <dbReference type="ARBA" id="ARBA00029774"/>
    </source>
</evidence>
<organism evidence="15 16">
    <name type="scientific">Gracilibacillus xinjiangensis</name>
    <dbReference type="NCBI Taxonomy" id="1193282"/>
    <lineage>
        <taxon>Bacteria</taxon>
        <taxon>Bacillati</taxon>
        <taxon>Bacillota</taxon>
        <taxon>Bacilli</taxon>
        <taxon>Bacillales</taxon>
        <taxon>Bacillaceae</taxon>
        <taxon>Gracilibacillus</taxon>
    </lineage>
</organism>
<evidence type="ECO:0000256" key="12">
    <source>
        <dbReference type="ARBA" id="ARBA00048366"/>
    </source>
</evidence>
<dbReference type="InterPro" id="IPR038385">
    <property type="entry name" value="Sua5/YwlC_C"/>
</dbReference>
<dbReference type="EMBL" id="JBHSDT010000004">
    <property type="protein sequence ID" value="MFC4402854.1"/>
    <property type="molecule type" value="Genomic_DNA"/>
</dbReference>
<evidence type="ECO:0000256" key="6">
    <source>
        <dbReference type="ARBA" id="ARBA00022679"/>
    </source>
</evidence>
<evidence type="ECO:0000313" key="15">
    <source>
        <dbReference type="EMBL" id="MFC4402854.1"/>
    </source>
</evidence>
<evidence type="ECO:0000256" key="2">
    <source>
        <dbReference type="ARBA" id="ARBA00007663"/>
    </source>
</evidence>
<dbReference type="InterPro" id="IPR050156">
    <property type="entry name" value="TC-AMP_synthase_SUA5"/>
</dbReference>
<dbReference type="InterPro" id="IPR005145">
    <property type="entry name" value="Sua5_C"/>
</dbReference>
<comment type="catalytic activity">
    <reaction evidence="12 13">
        <text>L-threonine + hydrogencarbonate + ATP = L-threonylcarbamoyladenylate + diphosphate + H2O</text>
        <dbReference type="Rhea" id="RHEA:36407"/>
        <dbReference type="ChEBI" id="CHEBI:15377"/>
        <dbReference type="ChEBI" id="CHEBI:17544"/>
        <dbReference type="ChEBI" id="CHEBI:30616"/>
        <dbReference type="ChEBI" id="CHEBI:33019"/>
        <dbReference type="ChEBI" id="CHEBI:57926"/>
        <dbReference type="ChEBI" id="CHEBI:73682"/>
        <dbReference type="EC" id="2.7.7.87"/>
    </reaction>
</comment>
<dbReference type="NCBIfam" id="TIGR00057">
    <property type="entry name" value="L-threonylcarbamoyladenylate synthase"/>
    <property type="match status" value="1"/>
</dbReference>
<sequence>METKRYSSDQQALQEAAEQVKRGELIAFPTETVYGLGADATNEEAVQKIYQAKGRPSDNPLIVHVADKSQIKELVTEIPPLAEKMIDNFMPGPFTIILKSNGKIAPTVTAGLETIAIRIPNHPIGRAFVQETGLPIAAPSANISGKPSPTKANHVAEDLTGRIAGIIDGGATGVGLESTVVDGTGKTPVILRPGGVTAEEIEAITGIVEKPVKQETDKPKAPGMKYNHYEPEAPMYLINGDPLFFQQQINHFTNEGKKVAVIASDELASCIETNNLYRCGSRDDLNEIAGNLYEALRFFKKADVDIILAETFPDRGIGQAIMNRLTKAATDQISDK</sequence>
<dbReference type="InterPro" id="IPR006070">
    <property type="entry name" value="Sua5-like_dom"/>
</dbReference>
<keyword evidence="10 13" id="KW-0067">ATP-binding</keyword>
<dbReference type="Proteomes" id="UP001595882">
    <property type="component" value="Unassembled WGS sequence"/>
</dbReference>
<evidence type="ECO:0000256" key="3">
    <source>
        <dbReference type="ARBA" id="ARBA00012584"/>
    </source>
</evidence>
<feature type="domain" description="YrdC-like" evidence="14">
    <location>
        <begin position="10"/>
        <end position="196"/>
    </location>
</feature>
<evidence type="ECO:0000313" key="16">
    <source>
        <dbReference type="Proteomes" id="UP001595882"/>
    </source>
</evidence>
<keyword evidence="5 13" id="KW-0963">Cytoplasm</keyword>
<comment type="similarity">
    <text evidence="2 13">Belongs to the SUA5 family.</text>
</comment>
<keyword evidence="16" id="KW-1185">Reference proteome</keyword>
<comment type="subcellular location">
    <subcellularLocation>
        <location evidence="1 13">Cytoplasm</location>
    </subcellularLocation>
</comment>
<dbReference type="Pfam" id="PF03481">
    <property type="entry name" value="Sua5_C"/>
    <property type="match status" value="1"/>
</dbReference>
<reference evidence="16" key="1">
    <citation type="journal article" date="2019" name="Int. J. Syst. Evol. Microbiol.">
        <title>The Global Catalogue of Microorganisms (GCM) 10K type strain sequencing project: providing services to taxonomists for standard genome sequencing and annotation.</title>
        <authorList>
            <consortium name="The Broad Institute Genomics Platform"/>
            <consortium name="The Broad Institute Genome Sequencing Center for Infectious Disease"/>
            <person name="Wu L."/>
            <person name="Ma J."/>
        </authorList>
    </citation>
    <scope>NUCLEOTIDE SEQUENCE [LARGE SCALE GENOMIC DNA]</scope>
    <source>
        <strain evidence="16">CCUG 37865</strain>
    </source>
</reference>
<accession>A0ABV8WV75</accession>
<evidence type="ECO:0000256" key="4">
    <source>
        <dbReference type="ARBA" id="ARBA00015492"/>
    </source>
</evidence>
<keyword evidence="8 13" id="KW-0548">Nucleotidyltransferase</keyword>
<dbReference type="PANTHER" id="PTHR17490:SF16">
    <property type="entry name" value="THREONYLCARBAMOYL-AMP SYNTHASE"/>
    <property type="match status" value="1"/>
</dbReference>
<proteinExistence type="inferred from homology"/>
<name>A0ABV8WV75_9BACI</name>
<comment type="caution">
    <text evidence="15">The sequence shown here is derived from an EMBL/GenBank/DDBJ whole genome shotgun (WGS) entry which is preliminary data.</text>
</comment>
<dbReference type="EC" id="2.7.7.87" evidence="3 13"/>
<dbReference type="PROSITE" id="PS51163">
    <property type="entry name" value="YRDC"/>
    <property type="match status" value="1"/>
</dbReference>
<gene>
    <name evidence="15" type="ORF">ACFOY7_07180</name>
</gene>
<evidence type="ECO:0000256" key="8">
    <source>
        <dbReference type="ARBA" id="ARBA00022695"/>
    </source>
</evidence>
<evidence type="ECO:0000256" key="10">
    <source>
        <dbReference type="ARBA" id="ARBA00022840"/>
    </source>
</evidence>
<dbReference type="Gene3D" id="3.40.50.11030">
    <property type="entry name" value="Threonylcarbamoyl-AMP synthase, C-terminal domain"/>
    <property type="match status" value="1"/>
</dbReference>
<dbReference type="GO" id="GO:0061710">
    <property type="term" value="F:L-threonylcarbamoyladenylate synthase"/>
    <property type="evidence" value="ECO:0007669"/>
    <property type="project" value="UniProtKB-EC"/>
</dbReference>
<dbReference type="Pfam" id="PF01300">
    <property type="entry name" value="Sua5_yciO_yrdC"/>
    <property type="match status" value="1"/>
</dbReference>
<evidence type="ECO:0000256" key="1">
    <source>
        <dbReference type="ARBA" id="ARBA00004496"/>
    </source>
</evidence>
<protein>
    <recommendedName>
        <fullName evidence="4 13">Threonylcarbamoyl-AMP synthase</fullName>
        <shortName evidence="13">TC-AMP synthase</shortName>
        <ecNumber evidence="3 13">2.7.7.87</ecNumber>
    </recommendedName>
    <alternativeName>
        <fullName evidence="11 13">L-threonylcarbamoyladenylate synthase</fullName>
    </alternativeName>
</protein>
<keyword evidence="7 13" id="KW-0819">tRNA processing</keyword>
<dbReference type="RefSeq" id="WP_390250841.1">
    <property type="nucleotide sequence ID" value="NZ_JBHSDT010000004.1"/>
</dbReference>
<keyword evidence="6 13" id="KW-0808">Transferase</keyword>
<dbReference type="SUPFAM" id="SSF55821">
    <property type="entry name" value="YrdC/RibB"/>
    <property type="match status" value="1"/>
</dbReference>
<evidence type="ECO:0000256" key="5">
    <source>
        <dbReference type="ARBA" id="ARBA00022490"/>
    </source>
</evidence>
<evidence type="ECO:0000256" key="9">
    <source>
        <dbReference type="ARBA" id="ARBA00022741"/>
    </source>
</evidence>
<comment type="function">
    <text evidence="13">Required for the formation of a threonylcarbamoyl group on adenosine at position 37 (t(6)A37) in tRNAs that read codons beginning with adenine.</text>
</comment>
<dbReference type="Gene3D" id="3.90.870.10">
    <property type="entry name" value="DHBP synthase"/>
    <property type="match status" value="1"/>
</dbReference>
<evidence type="ECO:0000256" key="13">
    <source>
        <dbReference type="PIRNR" id="PIRNR004930"/>
    </source>
</evidence>
<evidence type="ECO:0000259" key="14">
    <source>
        <dbReference type="PROSITE" id="PS51163"/>
    </source>
</evidence>
<keyword evidence="9 13" id="KW-0547">Nucleotide-binding</keyword>
<dbReference type="PIRSF" id="PIRSF004930">
    <property type="entry name" value="Tln_factor_SUA5"/>
    <property type="match status" value="1"/>
</dbReference>
<evidence type="ECO:0000256" key="7">
    <source>
        <dbReference type="ARBA" id="ARBA00022694"/>
    </source>
</evidence>
<dbReference type="InterPro" id="IPR010923">
    <property type="entry name" value="T(6)A37_SUA5"/>
</dbReference>
<dbReference type="PANTHER" id="PTHR17490">
    <property type="entry name" value="SUA5"/>
    <property type="match status" value="1"/>
</dbReference>